<dbReference type="OrthoDB" id="61390at2759"/>
<dbReference type="AlphaFoldDB" id="A0A4Q2DKW6"/>
<protein>
    <recommendedName>
        <fullName evidence="1">DUF7053 domain-containing protein</fullName>
    </recommendedName>
</protein>
<gene>
    <name evidence="2" type="ORF">EST38_g5973</name>
</gene>
<proteinExistence type="predicted"/>
<dbReference type="Pfam" id="PF23155">
    <property type="entry name" value="DUF7053"/>
    <property type="match status" value="1"/>
</dbReference>
<feature type="domain" description="DUF7053" evidence="1">
    <location>
        <begin position="16"/>
        <end position="144"/>
    </location>
</feature>
<dbReference type="Gene3D" id="3.30.530.20">
    <property type="match status" value="1"/>
</dbReference>
<dbReference type="InterPro" id="IPR055481">
    <property type="entry name" value="DUF7053"/>
</dbReference>
<reference evidence="2 3" key="1">
    <citation type="submission" date="2019-01" db="EMBL/GenBank/DDBJ databases">
        <title>Draft genome sequence of Psathyrella aberdarensis IHI B618.</title>
        <authorList>
            <person name="Buettner E."/>
            <person name="Kellner H."/>
        </authorList>
    </citation>
    <scope>NUCLEOTIDE SEQUENCE [LARGE SCALE GENOMIC DNA]</scope>
    <source>
        <strain evidence="2 3">IHI B618</strain>
    </source>
</reference>
<evidence type="ECO:0000313" key="3">
    <source>
        <dbReference type="Proteomes" id="UP000290288"/>
    </source>
</evidence>
<dbReference type="SUPFAM" id="SSF55961">
    <property type="entry name" value="Bet v1-like"/>
    <property type="match status" value="1"/>
</dbReference>
<dbReference type="InterPro" id="IPR023393">
    <property type="entry name" value="START-like_dom_sf"/>
</dbReference>
<organism evidence="2 3">
    <name type="scientific">Candolleomyces aberdarensis</name>
    <dbReference type="NCBI Taxonomy" id="2316362"/>
    <lineage>
        <taxon>Eukaryota</taxon>
        <taxon>Fungi</taxon>
        <taxon>Dikarya</taxon>
        <taxon>Basidiomycota</taxon>
        <taxon>Agaricomycotina</taxon>
        <taxon>Agaricomycetes</taxon>
        <taxon>Agaricomycetidae</taxon>
        <taxon>Agaricales</taxon>
        <taxon>Agaricineae</taxon>
        <taxon>Psathyrellaceae</taxon>
        <taxon>Candolleomyces</taxon>
    </lineage>
</organism>
<keyword evidence="3" id="KW-1185">Reference proteome</keyword>
<accession>A0A4Q2DKW6</accession>
<comment type="caution">
    <text evidence="2">The sequence shown here is derived from an EMBL/GenBank/DDBJ whole genome shotgun (WGS) entry which is preliminary data.</text>
</comment>
<evidence type="ECO:0000259" key="1">
    <source>
        <dbReference type="Pfam" id="PF23155"/>
    </source>
</evidence>
<name>A0A4Q2DKW6_9AGAR</name>
<dbReference type="STRING" id="2316362.A0A4Q2DKW6"/>
<dbReference type="Proteomes" id="UP000290288">
    <property type="component" value="Unassembled WGS sequence"/>
</dbReference>
<sequence>MPAFTTSREFKHEKTIPASREEVIALLQDPQELCSLGPLFKSLVKDEKEEHTYWITDRLPIFGPIEGSTTFKAKLLPRSDGVTTDVSAALGTKLKTKYWVEGKTDGSCIVKENTVVEAPFVTMPYVFATMSKAHITVMENMAKRWGKAEQS</sequence>
<dbReference type="EMBL" id="SDEE01000178">
    <property type="protein sequence ID" value="RXW19876.1"/>
    <property type="molecule type" value="Genomic_DNA"/>
</dbReference>
<evidence type="ECO:0000313" key="2">
    <source>
        <dbReference type="EMBL" id="RXW19876.1"/>
    </source>
</evidence>